<protein>
    <submittedName>
        <fullName evidence="7">Polysaccharide biosynthesis protein</fullName>
    </submittedName>
</protein>
<dbReference type="GO" id="GO:0005886">
    <property type="term" value="C:plasma membrane"/>
    <property type="evidence" value="ECO:0007669"/>
    <property type="project" value="UniProtKB-SubCell"/>
</dbReference>
<evidence type="ECO:0000256" key="1">
    <source>
        <dbReference type="ARBA" id="ARBA00004651"/>
    </source>
</evidence>
<keyword evidence="4 6" id="KW-1133">Transmembrane helix</keyword>
<sequence>MSSLHRFFKDTVIYGVAAVLPRAINILLTKLHTEKLETDKFAENTWYFVFAAYFIAFLTFGLETAFFRFFSKEKEKGKVVSTSFLTLITSTILFLVVLLSFNNQLAQLLGFENPLHLKILTFVTAFDLLVVIPYAYLRVTNRPIKFAFYRISNIIIYAFFNLFFLWFIPYAIKNNISIPTTIVNYYQSTPTVVFIFIANLIASFVTFLMLLPSMFKFGIDFDKQILKKMLGYGIPIMVGSLAYTTNENLDKLLLGDMIGKEQMGIYAACYKLGVFMTLYITAFKLGAEPYFFNQSDKANAKDNYAKILTWFTIIGAFFMLFVVVYIDFLASFIIADEYFGALAIVPIILLANLLLGVYNNLSVWYKLTDRTKYGMYFSIFGAAITIVLNLIFIPMYGFMASAWATLIAYGGMTLISYFYGKKYYSVPYKMNKIVLYIILSFGLSILSYYQFKDNYYISTLFVLMFIAFIYINEKKEIKTILKNDCKNY</sequence>
<dbReference type="InterPro" id="IPR050833">
    <property type="entry name" value="Poly_Biosynth_Transport"/>
</dbReference>
<feature type="transmembrane region" description="Helical" evidence="6">
    <location>
        <begin position="192"/>
        <end position="213"/>
    </location>
</feature>
<reference evidence="7 8" key="1">
    <citation type="submission" date="2018-11" db="EMBL/GenBank/DDBJ databases">
        <title>Aureibaculum marinum gen. nov., sp. nov., a member of the family Flavobacteriaceae isolated from the Bohai Sea.</title>
        <authorList>
            <person name="Ji X."/>
        </authorList>
    </citation>
    <scope>NUCLEOTIDE SEQUENCE [LARGE SCALE GENOMIC DNA]</scope>
    <source>
        <strain evidence="7 8">BH-SD17</strain>
    </source>
</reference>
<organism evidence="7 8">
    <name type="scientific">Aureibaculum marinum</name>
    <dbReference type="NCBI Taxonomy" id="2487930"/>
    <lineage>
        <taxon>Bacteria</taxon>
        <taxon>Pseudomonadati</taxon>
        <taxon>Bacteroidota</taxon>
        <taxon>Flavobacteriia</taxon>
        <taxon>Flavobacteriales</taxon>
        <taxon>Flavobacteriaceae</taxon>
        <taxon>Aureibaculum</taxon>
    </lineage>
</organism>
<feature type="transmembrane region" description="Helical" evidence="6">
    <location>
        <begin position="151"/>
        <end position="172"/>
    </location>
</feature>
<feature type="transmembrane region" description="Helical" evidence="6">
    <location>
        <begin position="79"/>
        <end position="99"/>
    </location>
</feature>
<dbReference type="Pfam" id="PF01943">
    <property type="entry name" value="Polysacc_synt"/>
    <property type="match status" value="1"/>
</dbReference>
<proteinExistence type="predicted"/>
<evidence type="ECO:0000256" key="5">
    <source>
        <dbReference type="ARBA" id="ARBA00023136"/>
    </source>
</evidence>
<feature type="transmembrane region" description="Helical" evidence="6">
    <location>
        <begin position="225"/>
        <end position="243"/>
    </location>
</feature>
<feature type="transmembrane region" description="Helical" evidence="6">
    <location>
        <begin position="432"/>
        <end position="449"/>
    </location>
</feature>
<dbReference type="PANTHER" id="PTHR30250:SF11">
    <property type="entry name" value="O-ANTIGEN TRANSPORTER-RELATED"/>
    <property type="match status" value="1"/>
</dbReference>
<feature type="transmembrane region" description="Helical" evidence="6">
    <location>
        <begin position="402"/>
        <end position="420"/>
    </location>
</feature>
<gene>
    <name evidence="7" type="ORF">EGM88_08315</name>
</gene>
<dbReference type="RefSeq" id="WP_123897507.1">
    <property type="nucleotide sequence ID" value="NZ_RPFJ01000009.1"/>
</dbReference>
<evidence type="ECO:0000256" key="3">
    <source>
        <dbReference type="ARBA" id="ARBA00022692"/>
    </source>
</evidence>
<name>A0A3N4NN12_9FLAO</name>
<dbReference type="Proteomes" id="UP000270856">
    <property type="component" value="Unassembled WGS sequence"/>
</dbReference>
<dbReference type="InterPro" id="IPR002797">
    <property type="entry name" value="Polysacc_synth"/>
</dbReference>
<evidence type="ECO:0000256" key="6">
    <source>
        <dbReference type="SAM" id="Phobius"/>
    </source>
</evidence>
<keyword evidence="3 6" id="KW-0812">Transmembrane</keyword>
<evidence type="ECO:0000256" key="4">
    <source>
        <dbReference type="ARBA" id="ARBA00022989"/>
    </source>
</evidence>
<comment type="subcellular location">
    <subcellularLocation>
        <location evidence="1">Cell membrane</location>
        <topology evidence="1">Multi-pass membrane protein</topology>
    </subcellularLocation>
</comment>
<feature type="transmembrane region" description="Helical" evidence="6">
    <location>
        <begin position="45"/>
        <end position="67"/>
    </location>
</feature>
<keyword evidence="8" id="KW-1185">Reference proteome</keyword>
<feature type="transmembrane region" description="Helical" evidence="6">
    <location>
        <begin position="455"/>
        <end position="472"/>
    </location>
</feature>
<feature type="transmembrane region" description="Helical" evidence="6">
    <location>
        <begin position="119"/>
        <end position="139"/>
    </location>
</feature>
<keyword evidence="2" id="KW-1003">Cell membrane</keyword>
<feature type="transmembrane region" description="Helical" evidence="6">
    <location>
        <begin position="373"/>
        <end position="396"/>
    </location>
</feature>
<evidence type="ECO:0000313" key="8">
    <source>
        <dbReference type="Proteomes" id="UP000270856"/>
    </source>
</evidence>
<feature type="transmembrane region" description="Helical" evidence="6">
    <location>
        <begin position="338"/>
        <end position="361"/>
    </location>
</feature>
<feature type="transmembrane region" description="Helical" evidence="6">
    <location>
        <begin position="307"/>
        <end position="326"/>
    </location>
</feature>
<accession>A0A3N4NN12</accession>
<feature type="transmembrane region" description="Helical" evidence="6">
    <location>
        <begin position="12"/>
        <end position="33"/>
    </location>
</feature>
<dbReference type="AlphaFoldDB" id="A0A3N4NN12"/>
<dbReference type="EMBL" id="RPFJ01000009">
    <property type="protein sequence ID" value="RPD97782.1"/>
    <property type="molecule type" value="Genomic_DNA"/>
</dbReference>
<keyword evidence="5 6" id="KW-0472">Membrane</keyword>
<feature type="transmembrane region" description="Helical" evidence="6">
    <location>
        <begin position="263"/>
        <end position="286"/>
    </location>
</feature>
<dbReference type="PANTHER" id="PTHR30250">
    <property type="entry name" value="PST FAMILY PREDICTED COLANIC ACID TRANSPORTER"/>
    <property type="match status" value="1"/>
</dbReference>
<comment type="caution">
    <text evidence="7">The sequence shown here is derived from an EMBL/GenBank/DDBJ whole genome shotgun (WGS) entry which is preliminary data.</text>
</comment>
<evidence type="ECO:0000256" key="2">
    <source>
        <dbReference type="ARBA" id="ARBA00022475"/>
    </source>
</evidence>
<evidence type="ECO:0000313" key="7">
    <source>
        <dbReference type="EMBL" id="RPD97782.1"/>
    </source>
</evidence>
<dbReference type="OrthoDB" id="9814608at2"/>